<dbReference type="Pfam" id="PF00989">
    <property type="entry name" value="PAS"/>
    <property type="match status" value="2"/>
</dbReference>
<dbReference type="InterPro" id="IPR011006">
    <property type="entry name" value="CheY-like_superfamily"/>
</dbReference>
<keyword evidence="6 18" id="KW-0597">Phosphoprotein</keyword>
<dbReference type="InterPro" id="IPR005467">
    <property type="entry name" value="His_kinase_dom"/>
</dbReference>
<dbReference type="InterPro" id="IPR003594">
    <property type="entry name" value="HATPase_dom"/>
</dbReference>
<dbReference type="PROSITE" id="PS50113">
    <property type="entry name" value="PAC"/>
    <property type="match status" value="3"/>
</dbReference>
<dbReference type="RefSeq" id="WP_013819602.1">
    <property type="nucleotide sequence ID" value="NC_015572.1"/>
</dbReference>
<evidence type="ECO:0000259" key="20">
    <source>
        <dbReference type="PROSITE" id="PS50109"/>
    </source>
</evidence>
<dbReference type="Pfam" id="PF03924">
    <property type="entry name" value="CHASE"/>
    <property type="match status" value="1"/>
</dbReference>
<keyword evidence="14 19" id="KW-0472">Membrane</keyword>
<dbReference type="InterPro" id="IPR036890">
    <property type="entry name" value="HATPase_C_sf"/>
</dbReference>
<dbReference type="InterPro" id="IPR006189">
    <property type="entry name" value="CHASE_dom"/>
</dbReference>
<keyword evidence="4" id="KW-1003">Cell membrane</keyword>
<dbReference type="InterPro" id="IPR035965">
    <property type="entry name" value="PAS-like_dom_sf"/>
</dbReference>
<dbReference type="PRINTS" id="PR00344">
    <property type="entry name" value="BCTRLSENSOR"/>
</dbReference>
<dbReference type="PROSITE" id="PS50110">
    <property type="entry name" value="RESPONSE_REGULATORY"/>
    <property type="match status" value="1"/>
</dbReference>
<keyword evidence="11" id="KW-0067">ATP-binding</keyword>
<dbReference type="Proteomes" id="UP000008888">
    <property type="component" value="Chromosome"/>
</dbReference>
<keyword evidence="8 19" id="KW-0812">Transmembrane</keyword>
<dbReference type="Pfam" id="PF01627">
    <property type="entry name" value="Hpt"/>
    <property type="match status" value="1"/>
</dbReference>
<keyword evidence="7" id="KW-0808">Transferase</keyword>
<feature type="domain" description="Response regulatory" evidence="21">
    <location>
        <begin position="1261"/>
        <end position="1379"/>
    </location>
</feature>
<gene>
    <name evidence="26" type="ordered locus">Metme_2993</name>
</gene>
<feature type="domain" description="PAC" evidence="23">
    <location>
        <begin position="419"/>
        <end position="471"/>
    </location>
</feature>
<dbReference type="SMART" id="SM00086">
    <property type="entry name" value="PAC"/>
    <property type="match status" value="4"/>
</dbReference>
<dbReference type="GO" id="GO:0005524">
    <property type="term" value="F:ATP binding"/>
    <property type="evidence" value="ECO:0007669"/>
    <property type="project" value="UniProtKB-KW"/>
</dbReference>
<feature type="domain" description="CHASE" evidence="24">
    <location>
        <begin position="77"/>
        <end position="226"/>
    </location>
</feature>
<evidence type="ECO:0000259" key="23">
    <source>
        <dbReference type="PROSITE" id="PS50113"/>
    </source>
</evidence>
<keyword evidence="13" id="KW-0902">Two-component regulatory system</keyword>
<evidence type="ECO:0000256" key="1">
    <source>
        <dbReference type="ARBA" id="ARBA00000085"/>
    </source>
</evidence>
<dbReference type="Pfam" id="PF08447">
    <property type="entry name" value="PAS_3"/>
    <property type="match status" value="1"/>
</dbReference>
<evidence type="ECO:0000256" key="2">
    <source>
        <dbReference type="ARBA" id="ARBA00004429"/>
    </source>
</evidence>
<proteinExistence type="predicted"/>
<accession>G0A1Y9</accession>
<dbReference type="PROSITE" id="PS50839">
    <property type="entry name" value="CHASE"/>
    <property type="match status" value="1"/>
</dbReference>
<keyword evidence="9" id="KW-0547">Nucleotide-binding</keyword>
<dbReference type="STRING" id="857087.Metme_2993"/>
<dbReference type="Gene3D" id="3.40.50.2300">
    <property type="match status" value="1"/>
</dbReference>
<dbReference type="CDD" id="cd00130">
    <property type="entry name" value="PAS"/>
    <property type="match status" value="4"/>
</dbReference>
<comment type="subcellular location">
    <subcellularLocation>
        <location evidence="2">Cell inner membrane</location>
        <topology evidence="2">Multi-pass membrane protein</topology>
    </subcellularLocation>
</comment>
<reference evidence="27" key="3">
    <citation type="submission" date="2011-05" db="EMBL/GenBank/DDBJ databases">
        <title>Complete sequence of Methylomonas methanica MC09.</title>
        <authorList>
            <consortium name="US DOE Joint Genome Institute"/>
            <person name="Lucas S."/>
            <person name="Han J."/>
            <person name="Lapidus A."/>
            <person name="Cheng J.-F."/>
            <person name="Goodwin L."/>
            <person name="Pitluck S."/>
            <person name="Peters L."/>
            <person name="Mikhailova N."/>
            <person name="Teshima H."/>
            <person name="Han C."/>
            <person name="Tapia R."/>
            <person name="Land M."/>
            <person name="Hauser L."/>
            <person name="Kyrpides N."/>
            <person name="Ivanova N."/>
            <person name="Pagani I."/>
            <person name="Stein L."/>
            <person name="Woyke T."/>
        </authorList>
    </citation>
    <scope>NUCLEOTIDE SEQUENCE [LARGE SCALE GENOMIC DNA]</scope>
    <source>
        <strain evidence="27">MC09</strain>
    </source>
</reference>
<dbReference type="Pfam" id="PF08448">
    <property type="entry name" value="PAS_4"/>
    <property type="match status" value="2"/>
</dbReference>
<evidence type="ECO:0000256" key="8">
    <source>
        <dbReference type="ARBA" id="ARBA00022692"/>
    </source>
</evidence>
<dbReference type="SMART" id="SM00448">
    <property type="entry name" value="REC"/>
    <property type="match status" value="1"/>
</dbReference>
<evidence type="ECO:0000256" key="6">
    <source>
        <dbReference type="ARBA" id="ARBA00022553"/>
    </source>
</evidence>
<dbReference type="Gene3D" id="1.20.120.160">
    <property type="entry name" value="HPT domain"/>
    <property type="match status" value="1"/>
</dbReference>
<dbReference type="eggNOG" id="COG2198">
    <property type="taxonomic scope" value="Bacteria"/>
</dbReference>
<dbReference type="InterPro" id="IPR008207">
    <property type="entry name" value="Sig_transdc_His_kin_Hpt_dom"/>
</dbReference>
<dbReference type="Gene3D" id="1.10.287.130">
    <property type="match status" value="1"/>
</dbReference>
<dbReference type="Pfam" id="PF02518">
    <property type="entry name" value="HATPase_c"/>
    <property type="match status" value="1"/>
</dbReference>
<protein>
    <recommendedName>
        <fullName evidence="16">Sensory/regulatory protein RpfC</fullName>
        <ecNumber evidence="3">2.7.13.3</ecNumber>
    </recommendedName>
</protein>
<evidence type="ECO:0000256" key="11">
    <source>
        <dbReference type="ARBA" id="ARBA00022840"/>
    </source>
</evidence>
<evidence type="ECO:0000256" key="3">
    <source>
        <dbReference type="ARBA" id="ARBA00012438"/>
    </source>
</evidence>
<feature type="domain" description="PAS" evidence="22">
    <location>
        <begin position="490"/>
        <end position="560"/>
    </location>
</feature>
<comment type="subunit">
    <text evidence="15">At low DSF concentrations, interacts with RpfF.</text>
</comment>
<feature type="modified residue" description="Phosphohistidine" evidence="17">
    <location>
        <position position="1458"/>
    </location>
</feature>
<feature type="transmembrane region" description="Helical" evidence="19">
    <location>
        <begin position="12"/>
        <end position="33"/>
    </location>
</feature>
<feature type="domain" description="PAS" evidence="22">
    <location>
        <begin position="345"/>
        <end position="416"/>
    </location>
</feature>
<dbReference type="KEGG" id="mmt:Metme_2993"/>
<dbReference type="SMART" id="SM00388">
    <property type="entry name" value="HisKA"/>
    <property type="match status" value="1"/>
</dbReference>
<dbReference type="InterPro" id="IPR003661">
    <property type="entry name" value="HisK_dim/P_dom"/>
</dbReference>
<feature type="domain" description="PAC" evidence="23">
    <location>
        <begin position="688"/>
        <end position="742"/>
    </location>
</feature>
<evidence type="ECO:0000256" key="13">
    <source>
        <dbReference type="ARBA" id="ARBA00023012"/>
    </source>
</evidence>
<evidence type="ECO:0000256" key="12">
    <source>
        <dbReference type="ARBA" id="ARBA00022989"/>
    </source>
</evidence>
<evidence type="ECO:0000313" key="27">
    <source>
        <dbReference type="Proteomes" id="UP000008888"/>
    </source>
</evidence>
<name>G0A1Y9_METMM</name>
<dbReference type="GO" id="GO:0006355">
    <property type="term" value="P:regulation of DNA-templated transcription"/>
    <property type="evidence" value="ECO:0007669"/>
    <property type="project" value="InterPro"/>
</dbReference>
<dbReference type="Gene3D" id="3.30.565.10">
    <property type="entry name" value="Histidine kinase-like ATPase, C-terminal domain"/>
    <property type="match status" value="1"/>
</dbReference>
<comment type="catalytic activity">
    <reaction evidence="1">
        <text>ATP + protein L-histidine = ADP + protein N-phospho-L-histidine.</text>
        <dbReference type="EC" id="2.7.13.3"/>
    </reaction>
</comment>
<dbReference type="InterPro" id="IPR036097">
    <property type="entry name" value="HisK_dim/P_sf"/>
</dbReference>
<dbReference type="PROSITE" id="PS50109">
    <property type="entry name" value="HIS_KIN"/>
    <property type="match status" value="1"/>
</dbReference>
<feature type="domain" description="PAS" evidence="22">
    <location>
        <begin position="743"/>
        <end position="789"/>
    </location>
</feature>
<sequence>MIDGRPSYHPLVYALVFFGMCCLAAALTGRQLADLHTVEASRRFDALSMRVVRQLQARIGSYEYGLRGARGTFIVTDIDGMTRERFQTYIASRDPEREFPGAHGFGFIRRVAPEQEAAFVAAVKADGREDFRIKELAPHDGDKLVIQYIEPETANAQAIGLDIASEQRRREAAMAAIRDGVVKLTKPITLVQAMGKVKQGFLFLLPVYRGQGSVPPTEELRRQFGVGLVYTPLVIDEVLADFDFRGGEFSLSLADGDDAEYAERFFASPGAEANAADNLVKQIRVPVFGRVWLVEVKARPLFISNLNQTDPWRIVGGMLVISALLSLLLYIAQVTKLRRRQYRLEQARLAAIVANSSDAIVGTTLDGTVTSWNKAAELIFGYSAEQATGRRLVDLIVPDDLRDRETGLLARIIRGETIPHFNTRRRRHGGELIEASVTISPIYGSAGRVLGTSETIRDISQEKAAEARIRELNNTLELQVVQRTAELEVARRDLQTVLDAVPSMIGYWDSNLINLFANQAYFHWFGLKPEQIKGMSIRELMGAEIYELNRPYIEAALKGEAQIFERAFPNPDGSGLRYSLTRYLPDRVDGQIRGFYVIAHDVSEIAESRRQLAEALSENELLSRTINEQLLVSITDRSGRIIEVNDNFCRLSGYSREELLGQNHRMVNSGVHPKEFWTSMWRTICAGKAWRAEVCNRAKDGSLYWVDNVIAPVRDSNGKISRYISVRGDITDKKNAEVELARVNGMLANVMHASTRVAIIATDRDGLIQLFNSGAANMLGYSAEEAIGNMTPGVFHEPLEIERRGAELSREFGERIEGFRVFVHKAELDGFEIREWAYLRKDGSSVPVSLAVTPMRDAAGKINGYLGIAKDISLAKKQQATIRRMLEASPIAVRVALQEDKRVVFVNQRFAELVHCQREQALGVDIRPYYVDPLDFEEIHSRLEAGETVIDRLLQLQIPGHPEYDTIWVLASYMRIDYEGREAILAWLYDVSELRNAKTAAEAANLAKGNFLANMSHEIRTPMNAVIALSGLLEEEPLTQDQLELVKHIHSAGRSLLAIINDILDLSKIEAGQLRIEAVSFSLGVRLGYIDSLMGSLVREKQLIWRTVLPADIPDQLCGDNLRLEQILINLIGNAIKFTEQGEVRLTVSVLSNTADTVRLRFEVRDSGIGIEPDVCKQLFTPFTQAETSTSRRYGGTGLGLSICKRLVELMGGVIGVDSQPGKGSAFWFELPFTFAVSVKAPAARDNVRIASRGQRLRGLRILAVDDSNINLDVIKRLLSREAALTVPVADGLQALAALRADPRGFDAVLMDMHMPVMDGFSATRAIRNDLKMYDLPVIAFSAGVLDEERKAMYDAGVNDFLPKPVEPEQLVDCLQRWTANAVPEQISSEAEHEMPDVRLFPAIAGIDSRQAALQLDGDSDLFRELLQRFVHEQAATAEQIANDLAQGKRDAVIAELHKLKSQAGYMGAVDAREIIRDLESALLAGRTDVDALLTDFKTAFEALIGAARHWLEENPLNIEPPSSESLQAVNLDQLRPMLEQLAPLLANNMLSARAASREIETMLAGTVLEASYQSVAKAISLLKFPDALTALAGFQDGLLSNAEFNAHD</sequence>
<reference evidence="26 27" key="1">
    <citation type="journal article" date="2011" name="J. Bacteriol.">
        <title>Complete Genome Sequence of the Aerobic Marine Methanotroph Methylomonas methanica MC09.</title>
        <authorList>
            <person name="Boden R."/>
            <person name="Cunliffe M."/>
            <person name="Scanlan J."/>
            <person name="Moussard H."/>
            <person name="Kits K.D."/>
            <person name="Klotz M.G."/>
            <person name="Jetten M.S."/>
            <person name="Vuilleumier S."/>
            <person name="Han J."/>
            <person name="Peters L."/>
            <person name="Mikhailova N."/>
            <person name="Teshima H."/>
            <person name="Tapia R."/>
            <person name="Kyrpides N."/>
            <person name="Ivanova N."/>
            <person name="Pagani I."/>
            <person name="Cheng J.F."/>
            <person name="Goodwin L."/>
            <person name="Han C."/>
            <person name="Hauser L."/>
            <person name="Land M.L."/>
            <person name="Lapidus A."/>
            <person name="Lucas S."/>
            <person name="Pitluck S."/>
            <person name="Woyke T."/>
            <person name="Stein L."/>
            <person name="Murrell J.C."/>
        </authorList>
    </citation>
    <scope>NUCLEOTIDE SEQUENCE [LARGE SCALE GENOMIC DNA]</scope>
    <source>
        <strain evidence="26 27">MC09</strain>
    </source>
</reference>
<dbReference type="InterPro" id="IPR000700">
    <property type="entry name" value="PAS-assoc_C"/>
</dbReference>
<evidence type="ECO:0000313" key="26">
    <source>
        <dbReference type="EMBL" id="AEG01372.1"/>
    </source>
</evidence>
<dbReference type="Pfam" id="PF00512">
    <property type="entry name" value="HisKA"/>
    <property type="match status" value="1"/>
</dbReference>
<reference key="2">
    <citation type="submission" date="2011-05" db="EMBL/GenBank/DDBJ databases">
        <title>Complete genome sequence of the aerobic marine methanotroph Methylomonas methanica MC09.</title>
        <authorList>
            <person name="Boden R."/>
            <person name="Cunliffe M."/>
            <person name="Scanlan J."/>
            <person name="Moussard H."/>
            <person name="Kits K.D."/>
            <person name="Klotz M."/>
            <person name="Jetten M."/>
            <person name="Vuilleumier S."/>
            <person name="Han J."/>
            <person name="Peters L."/>
            <person name="Mikhailova N."/>
            <person name="Teshima H."/>
            <person name="Tapia R."/>
            <person name="Kyrpides N."/>
            <person name="Ivanova N."/>
            <person name="Pagani I."/>
            <person name="Cheng J.-F."/>
            <person name="Goodwin L."/>
            <person name="Han C."/>
            <person name="Hauser L."/>
            <person name="Land M."/>
            <person name="Lapidus A."/>
            <person name="Lucas S."/>
            <person name="Pitluck S."/>
            <person name="Woyke T."/>
            <person name="Stein L.Y."/>
            <person name="Murrell C."/>
        </authorList>
    </citation>
    <scope>NUCLEOTIDE SEQUENCE</scope>
    <source>
        <strain>MC09</strain>
    </source>
</reference>
<evidence type="ECO:0000256" key="17">
    <source>
        <dbReference type="PROSITE-ProRule" id="PRU00110"/>
    </source>
</evidence>
<dbReference type="FunFam" id="1.10.287.130:FF:000002">
    <property type="entry name" value="Two-component osmosensing histidine kinase"/>
    <property type="match status" value="1"/>
</dbReference>
<dbReference type="NCBIfam" id="TIGR00229">
    <property type="entry name" value="sensory_box"/>
    <property type="match status" value="4"/>
</dbReference>
<evidence type="ECO:0000256" key="16">
    <source>
        <dbReference type="ARBA" id="ARBA00068150"/>
    </source>
</evidence>
<evidence type="ECO:0000256" key="15">
    <source>
        <dbReference type="ARBA" id="ARBA00064003"/>
    </source>
</evidence>
<dbReference type="GO" id="GO:0005886">
    <property type="term" value="C:plasma membrane"/>
    <property type="evidence" value="ECO:0007669"/>
    <property type="project" value="UniProtKB-SubCell"/>
</dbReference>
<feature type="domain" description="Histidine kinase" evidence="20">
    <location>
        <begin position="1014"/>
        <end position="1235"/>
    </location>
</feature>
<dbReference type="InterPro" id="IPR013655">
    <property type="entry name" value="PAS_fold_3"/>
</dbReference>
<dbReference type="CDD" id="cd16922">
    <property type="entry name" value="HATPase_EvgS-ArcB-TorS-like"/>
    <property type="match status" value="1"/>
</dbReference>
<dbReference type="InterPro" id="IPR036641">
    <property type="entry name" value="HPT_dom_sf"/>
</dbReference>
<dbReference type="SUPFAM" id="SSF47384">
    <property type="entry name" value="Homodimeric domain of signal transducing histidine kinase"/>
    <property type="match status" value="1"/>
</dbReference>
<dbReference type="EC" id="2.7.13.3" evidence="3"/>
<dbReference type="PANTHER" id="PTHR43047">
    <property type="entry name" value="TWO-COMPONENT HISTIDINE PROTEIN KINASE"/>
    <property type="match status" value="1"/>
</dbReference>
<dbReference type="InterPro" id="IPR000014">
    <property type="entry name" value="PAS"/>
</dbReference>
<dbReference type="InterPro" id="IPR001610">
    <property type="entry name" value="PAC"/>
</dbReference>
<evidence type="ECO:0000259" key="22">
    <source>
        <dbReference type="PROSITE" id="PS50112"/>
    </source>
</evidence>
<evidence type="ECO:0000256" key="19">
    <source>
        <dbReference type="SAM" id="Phobius"/>
    </source>
</evidence>
<dbReference type="PROSITE" id="PS50894">
    <property type="entry name" value="HPT"/>
    <property type="match status" value="1"/>
</dbReference>
<evidence type="ECO:0000256" key="7">
    <source>
        <dbReference type="ARBA" id="ARBA00022679"/>
    </source>
</evidence>
<evidence type="ECO:0000256" key="9">
    <source>
        <dbReference type="ARBA" id="ARBA00022741"/>
    </source>
</evidence>
<dbReference type="CDD" id="cd17546">
    <property type="entry name" value="REC_hyHK_CKI1_RcsC-like"/>
    <property type="match status" value="1"/>
</dbReference>
<dbReference type="EMBL" id="CP002738">
    <property type="protein sequence ID" value="AEG01372.1"/>
    <property type="molecule type" value="Genomic_DNA"/>
</dbReference>
<dbReference type="eggNOG" id="COG3614">
    <property type="taxonomic scope" value="Bacteria"/>
</dbReference>
<evidence type="ECO:0000256" key="10">
    <source>
        <dbReference type="ARBA" id="ARBA00022777"/>
    </source>
</evidence>
<evidence type="ECO:0000259" key="25">
    <source>
        <dbReference type="PROSITE" id="PS50894"/>
    </source>
</evidence>
<dbReference type="PANTHER" id="PTHR43047:SF64">
    <property type="entry name" value="HISTIDINE KINASE CONTAINING CHEY-HOMOLOGOUS RECEIVER DOMAIN AND PAS DOMAIN-RELATED"/>
    <property type="match status" value="1"/>
</dbReference>
<dbReference type="Gene3D" id="3.30.450.20">
    <property type="entry name" value="PAS domain"/>
    <property type="match status" value="5"/>
</dbReference>
<dbReference type="eggNOG" id="COG2202">
    <property type="taxonomic scope" value="Bacteria"/>
</dbReference>
<dbReference type="InterPro" id="IPR001789">
    <property type="entry name" value="Sig_transdc_resp-reg_receiver"/>
</dbReference>
<dbReference type="InterPro" id="IPR013656">
    <property type="entry name" value="PAS_4"/>
</dbReference>
<dbReference type="OrthoDB" id="5555106at2"/>
<dbReference type="FunFam" id="3.30.565.10:FF:000010">
    <property type="entry name" value="Sensor histidine kinase RcsC"/>
    <property type="match status" value="1"/>
</dbReference>
<dbReference type="SMART" id="SM01079">
    <property type="entry name" value="CHASE"/>
    <property type="match status" value="1"/>
</dbReference>
<dbReference type="SUPFAM" id="SSF47226">
    <property type="entry name" value="Histidine-containing phosphotransfer domain, HPT domain"/>
    <property type="match status" value="1"/>
</dbReference>
<evidence type="ECO:0000256" key="18">
    <source>
        <dbReference type="PROSITE-ProRule" id="PRU00169"/>
    </source>
</evidence>
<dbReference type="eggNOG" id="COG0784">
    <property type="taxonomic scope" value="Bacteria"/>
</dbReference>
<evidence type="ECO:0000259" key="24">
    <source>
        <dbReference type="PROSITE" id="PS50839"/>
    </source>
</evidence>
<dbReference type="InterPro" id="IPR042240">
    <property type="entry name" value="CHASE_sf"/>
</dbReference>
<keyword evidence="5" id="KW-0997">Cell inner membrane</keyword>
<dbReference type="SUPFAM" id="SSF55785">
    <property type="entry name" value="PYP-like sensor domain (PAS domain)"/>
    <property type="match status" value="5"/>
</dbReference>
<dbReference type="Pfam" id="PF00072">
    <property type="entry name" value="Response_reg"/>
    <property type="match status" value="1"/>
</dbReference>
<feature type="domain" description="HPt" evidence="25">
    <location>
        <begin position="1419"/>
        <end position="1511"/>
    </location>
</feature>
<dbReference type="GO" id="GO:0000155">
    <property type="term" value="F:phosphorelay sensor kinase activity"/>
    <property type="evidence" value="ECO:0007669"/>
    <property type="project" value="InterPro"/>
</dbReference>
<evidence type="ECO:0000259" key="21">
    <source>
        <dbReference type="PROSITE" id="PS50110"/>
    </source>
</evidence>
<dbReference type="InterPro" id="IPR004358">
    <property type="entry name" value="Sig_transdc_His_kin-like_C"/>
</dbReference>
<feature type="domain" description="PAC" evidence="23">
    <location>
        <begin position="832"/>
        <end position="884"/>
    </location>
</feature>
<dbReference type="HOGENOM" id="CLU_243942_0_0_6"/>
<organism evidence="26 27">
    <name type="scientific">Methylomonas methanica (strain DSM 25384 / MC09)</name>
    <dbReference type="NCBI Taxonomy" id="857087"/>
    <lineage>
        <taxon>Bacteria</taxon>
        <taxon>Pseudomonadati</taxon>
        <taxon>Pseudomonadota</taxon>
        <taxon>Gammaproteobacteria</taxon>
        <taxon>Methylococcales</taxon>
        <taxon>Methylococcaceae</taxon>
        <taxon>Methylomonas</taxon>
    </lineage>
</organism>
<dbReference type="SMART" id="SM00091">
    <property type="entry name" value="PAS"/>
    <property type="match status" value="5"/>
</dbReference>
<keyword evidence="10 26" id="KW-0418">Kinase</keyword>
<keyword evidence="27" id="KW-1185">Reference proteome</keyword>
<keyword evidence="12 19" id="KW-1133">Transmembrane helix</keyword>
<evidence type="ECO:0000256" key="5">
    <source>
        <dbReference type="ARBA" id="ARBA00022519"/>
    </source>
</evidence>
<dbReference type="eggNOG" id="COG2205">
    <property type="taxonomic scope" value="Bacteria"/>
</dbReference>
<feature type="domain" description="PAS" evidence="22">
    <location>
        <begin position="632"/>
        <end position="675"/>
    </location>
</feature>
<dbReference type="InterPro" id="IPR013767">
    <property type="entry name" value="PAS_fold"/>
</dbReference>
<dbReference type="SUPFAM" id="SSF52172">
    <property type="entry name" value="CheY-like"/>
    <property type="match status" value="1"/>
</dbReference>
<feature type="modified residue" description="4-aspartylphosphate" evidence="18">
    <location>
        <position position="1312"/>
    </location>
</feature>
<dbReference type="PROSITE" id="PS50112">
    <property type="entry name" value="PAS"/>
    <property type="match status" value="4"/>
</dbReference>
<evidence type="ECO:0000256" key="14">
    <source>
        <dbReference type="ARBA" id="ARBA00023136"/>
    </source>
</evidence>
<evidence type="ECO:0000256" key="4">
    <source>
        <dbReference type="ARBA" id="ARBA00022475"/>
    </source>
</evidence>
<dbReference type="CDD" id="cd00082">
    <property type="entry name" value="HisKA"/>
    <property type="match status" value="1"/>
</dbReference>
<dbReference type="SMART" id="SM00387">
    <property type="entry name" value="HATPase_c"/>
    <property type="match status" value="1"/>
</dbReference>
<feature type="transmembrane region" description="Helical" evidence="19">
    <location>
        <begin position="314"/>
        <end position="332"/>
    </location>
</feature>
<dbReference type="SUPFAM" id="SSF55874">
    <property type="entry name" value="ATPase domain of HSP90 chaperone/DNA topoisomerase II/histidine kinase"/>
    <property type="match status" value="1"/>
</dbReference>
<dbReference type="Gene3D" id="3.30.450.350">
    <property type="entry name" value="CHASE domain"/>
    <property type="match status" value="1"/>
</dbReference>